<protein>
    <submittedName>
        <fullName evidence="2">Uncharacterized protein</fullName>
    </submittedName>
</protein>
<feature type="transmembrane region" description="Helical" evidence="1">
    <location>
        <begin position="100"/>
        <end position="119"/>
    </location>
</feature>
<organism evidence="2 3">
    <name type="scientific">Gemella haemolysans M341</name>
    <dbReference type="NCBI Taxonomy" id="562981"/>
    <lineage>
        <taxon>Bacteria</taxon>
        <taxon>Bacillati</taxon>
        <taxon>Bacillota</taxon>
        <taxon>Bacilli</taxon>
        <taxon>Bacillales</taxon>
        <taxon>Gemellaceae</taxon>
        <taxon>Gemella</taxon>
    </lineage>
</organism>
<dbReference type="RefSeq" id="WP_003147773.1">
    <property type="nucleotide sequence ID" value="NZ_GL883585.1"/>
</dbReference>
<proteinExistence type="predicted"/>
<name>A0AA87APW9_9BACL</name>
<evidence type="ECO:0000256" key="1">
    <source>
        <dbReference type="SAM" id="Phobius"/>
    </source>
</evidence>
<feature type="transmembrane region" description="Helical" evidence="1">
    <location>
        <begin position="7"/>
        <end position="23"/>
    </location>
</feature>
<evidence type="ECO:0000313" key="3">
    <source>
        <dbReference type="Proteomes" id="UP000004773"/>
    </source>
</evidence>
<dbReference type="AlphaFoldDB" id="A0AA87APW9"/>
<keyword evidence="1" id="KW-0812">Transmembrane</keyword>
<feature type="transmembrane region" description="Helical" evidence="1">
    <location>
        <begin position="126"/>
        <end position="146"/>
    </location>
</feature>
<keyword evidence="1" id="KW-0472">Membrane</keyword>
<dbReference type="EMBL" id="ACRO01000039">
    <property type="protein sequence ID" value="EGF86638.1"/>
    <property type="molecule type" value="Genomic_DNA"/>
</dbReference>
<comment type="caution">
    <text evidence="2">The sequence shown here is derived from an EMBL/GenBank/DDBJ whole genome shotgun (WGS) entry which is preliminary data.</text>
</comment>
<sequence length="173" mass="20277">MKTKRYITLACILALIFTFLYTFNINFDLNKQLNLANLAIILVVLILWGLSGYMLLIKDIFKITENERNGITLVLVLLAIIFFYYNPFPNPESFYITLPRIIYFILTIIIFFLLIIAFWKENLTPLISAIFIPFGVQSYLVNIRGITQYTSYTLYVIIFFIAIAYTLNYFRGK</sequence>
<evidence type="ECO:0000313" key="2">
    <source>
        <dbReference type="EMBL" id="EGF86638.1"/>
    </source>
</evidence>
<dbReference type="Proteomes" id="UP000004773">
    <property type="component" value="Unassembled WGS sequence"/>
</dbReference>
<feature type="transmembrane region" description="Helical" evidence="1">
    <location>
        <begin position="69"/>
        <end position="88"/>
    </location>
</feature>
<feature type="transmembrane region" description="Helical" evidence="1">
    <location>
        <begin position="152"/>
        <end position="170"/>
    </location>
</feature>
<accession>A0AA87APW9</accession>
<feature type="transmembrane region" description="Helical" evidence="1">
    <location>
        <begin position="35"/>
        <end position="57"/>
    </location>
</feature>
<reference evidence="2 3" key="1">
    <citation type="submission" date="2011-03" db="EMBL/GenBank/DDBJ databases">
        <title>The Genome Sequence of Gemella haemolysans M341.</title>
        <authorList>
            <consortium name="The Broad Institute Genome Sequencing Platform"/>
            <consortium name="The Broad Institute Genome Sequencing Center for Infectious Disease"/>
            <person name="Earl A."/>
            <person name="Ward D."/>
            <person name="Feldgarden M."/>
            <person name="Gevers D."/>
            <person name="Sibley C.D."/>
            <person name="Field T.R."/>
            <person name="Grinwis M."/>
            <person name="Eshaghurshan C.S."/>
            <person name="Surette M.G."/>
            <person name="Young S.K."/>
            <person name="Zeng Q."/>
            <person name="Gargeya S."/>
            <person name="Fitzgerald M."/>
            <person name="Haas B."/>
            <person name="Abouelleil A."/>
            <person name="Alvarado L."/>
            <person name="Arachchi H.M."/>
            <person name="Berlin A."/>
            <person name="Brown A."/>
            <person name="Chapman S.B."/>
            <person name="Chen Z."/>
            <person name="Dunbar C."/>
            <person name="Freedman E."/>
            <person name="Gearin G."/>
            <person name="Gellesch M."/>
            <person name="Goldberg J."/>
            <person name="Griggs A."/>
            <person name="Gujja S."/>
            <person name="Heilman E.R."/>
            <person name="Heiman D."/>
            <person name="Howarth C."/>
            <person name="Larson L."/>
            <person name="Lui A."/>
            <person name="MacDonald P.J.P."/>
            <person name="Mehta T."/>
            <person name="Montmayeur A."/>
            <person name="Murphy C."/>
            <person name="Neiman D."/>
            <person name="Pearson M."/>
            <person name="Priest M."/>
            <person name="Roberts A."/>
            <person name="Saif S."/>
            <person name="Shea T."/>
            <person name="Shenoy N."/>
            <person name="Sisk P."/>
            <person name="Stolte C."/>
            <person name="Sykes S."/>
            <person name="White J."/>
            <person name="Yandava C."/>
            <person name="Wortman J."/>
            <person name="Nusbaum C."/>
            <person name="Birren B."/>
        </authorList>
    </citation>
    <scope>NUCLEOTIDE SEQUENCE [LARGE SCALE GENOMIC DNA]</scope>
    <source>
        <strain evidence="2 3">M341</strain>
    </source>
</reference>
<gene>
    <name evidence="2" type="ORF">HMPREF0428_01620</name>
</gene>
<keyword evidence="1" id="KW-1133">Transmembrane helix</keyword>